<feature type="signal peptide" evidence="2">
    <location>
        <begin position="1"/>
        <end position="19"/>
    </location>
</feature>
<dbReference type="Pfam" id="PF00080">
    <property type="entry name" value="Sod_Cu"/>
    <property type="match status" value="1"/>
</dbReference>
<dbReference type="AlphaFoldDB" id="A0A1Z2LBG8"/>
<feature type="chain" id="PRO_5013255439" evidence="2">
    <location>
        <begin position="20"/>
        <end position="195"/>
    </location>
</feature>
<dbReference type="GO" id="GO:0006801">
    <property type="term" value="P:superoxide metabolic process"/>
    <property type="evidence" value="ECO:0007669"/>
    <property type="project" value="InterPro"/>
</dbReference>
<evidence type="ECO:0000259" key="3">
    <source>
        <dbReference type="Pfam" id="PF00080"/>
    </source>
</evidence>
<comment type="similarity">
    <text evidence="1">Belongs to the Cu-Zn superoxide dismutase family.</text>
</comment>
<dbReference type="SUPFAM" id="SSF49329">
    <property type="entry name" value="Cu,Zn superoxide dismutase-like"/>
    <property type="match status" value="1"/>
</dbReference>
<dbReference type="RefSeq" id="WP_234366220.1">
    <property type="nucleotide sequence ID" value="NZ_CP021744.1"/>
</dbReference>
<dbReference type="GO" id="GO:0046872">
    <property type="term" value="F:metal ion binding"/>
    <property type="evidence" value="ECO:0007669"/>
    <property type="project" value="InterPro"/>
</dbReference>
<name>A0A1Z2LBG8_9ACTN</name>
<protein>
    <submittedName>
        <fullName evidence="4">Superoxide dismutase</fullName>
    </submittedName>
</protein>
<feature type="domain" description="Superoxide dismutase copper/zinc binding" evidence="3">
    <location>
        <begin position="67"/>
        <end position="191"/>
    </location>
</feature>
<dbReference type="KEGG" id="salj:SMD11_6074"/>
<dbReference type="Proteomes" id="UP000195755">
    <property type="component" value="Chromosome"/>
</dbReference>
<reference evidence="4 5" key="1">
    <citation type="submission" date="2017-06" db="EMBL/GenBank/DDBJ databases">
        <title>Streptomyces albireticuli Genome sequencing and assembly.</title>
        <authorList>
            <person name="Wang Y."/>
            <person name="Du B."/>
            <person name="Ding Y."/>
            <person name="Liu H."/>
            <person name="Hou Q."/>
            <person name="Liu K."/>
            <person name="Yao L."/>
            <person name="Wang C."/>
        </authorList>
    </citation>
    <scope>NUCLEOTIDE SEQUENCE [LARGE SCALE GENOMIC DNA]</scope>
    <source>
        <strain evidence="4 5">MDJK11</strain>
    </source>
</reference>
<dbReference type="InterPro" id="IPR036423">
    <property type="entry name" value="SOD-like_Cu/Zn_dom_sf"/>
</dbReference>
<keyword evidence="2" id="KW-0732">Signal</keyword>
<accession>A0A1Z2LBG8</accession>
<dbReference type="InterPro" id="IPR001424">
    <property type="entry name" value="SOD_Cu_Zn_dom"/>
</dbReference>
<organism evidence="4 5">
    <name type="scientific">Streptomyces albireticuli</name>
    <dbReference type="NCBI Taxonomy" id="1940"/>
    <lineage>
        <taxon>Bacteria</taxon>
        <taxon>Bacillati</taxon>
        <taxon>Actinomycetota</taxon>
        <taxon>Actinomycetes</taxon>
        <taxon>Kitasatosporales</taxon>
        <taxon>Streptomycetaceae</taxon>
        <taxon>Streptomyces</taxon>
    </lineage>
</organism>
<evidence type="ECO:0000256" key="2">
    <source>
        <dbReference type="SAM" id="SignalP"/>
    </source>
</evidence>
<dbReference type="EMBL" id="CP021744">
    <property type="protein sequence ID" value="ARZ71650.1"/>
    <property type="molecule type" value="Genomic_DNA"/>
</dbReference>
<evidence type="ECO:0000313" key="4">
    <source>
        <dbReference type="EMBL" id="ARZ71650.1"/>
    </source>
</evidence>
<evidence type="ECO:0000256" key="1">
    <source>
        <dbReference type="ARBA" id="ARBA00010457"/>
    </source>
</evidence>
<proteinExistence type="inferred from homology"/>
<dbReference type="Gene3D" id="2.60.40.200">
    <property type="entry name" value="Superoxide dismutase, copper/zinc binding domain"/>
    <property type="match status" value="1"/>
</dbReference>
<sequence length="195" mass="20403">MAFMTTVLAASLALTPGMSTLSTTDSTGPVGTQHGAVTVVETFRATAGSGQGAVTYDPRSVPIGSHVEVRERTSDHGSWFELRLKGVQAKRTFGAHVHQKACGTDSATSGGGHYQNVKDPVQPSVDPAYANARNEAWLDQTTDARGNGRSATSVRWRVRAGEARSVVVHERATDTAPGKAGTAGARLACVNVPFV</sequence>
<gene>
    <name evidence="4" type="ORF">SMD11_6074</name>
</gene>
<evidence type="ECO:0000313" key="5">
    <source>
        <dbReference type="Proteomes" id="UP000195755"/>
    </source>
</evidence>